<comment type="caution">
    <text evidence="3">The sequence shown here is derived from an EMBL/GenBank/DDBJ whole genome shotgun (WGS) entry which is preliminary data.</text>
</comment>
<name>A0ABQ9L145_HEVBR</name>
<gene>
    <name evidence="3" type="ORF">P3X46_027868</name>
</gene>
<dbReference type="InterPro" id="IPR050279">
    <property type="entry name" value="Plant_def-hormone_signal"/>
</dbReference>
<proteinExistence type="inferred from homology"/>
<protein>
    <recommendedName>
        <fullName evidence="2">Bet v I/Major latex protein domain-containing protein</fullName>
    </recommendedName>
</protein>
<dbReference type="PANTHER" id="PTHR31213">
    <property type="entry name" value="OS08G0374000 PROTEIN-RELATED"/>
    <property type="match status" value="1"/>
</dbReference>
<dbReference type="Pfam" id="PF00407">
    <property type="entry name" value="Bet_v_1"/>
    <property type="match status" value="1"/>
</dbReference>
<dbReference type="PRINTS" id="PR00634">
    <property type="entry name" value="BETALLERGEN"/>
</dbReference>
<keyword evidence="4" id="KW-1185">Reference proteome</keyword>
<dbReference type="PANTHER" id="PTHR31213:SF17">
    <property type="entry name" value="MAJOR ALLERGEN PRU AR 1-LIKE"/>
    <property type="match status" value="1"/>
</dbReference>
<accession>A0ABQ9L145</accession>
<evidence type="ECO:0000313" key="4">
    <source>
        <dbReference type="Proteomes" id="UP001174677"/>
    </source>
</evidence>
<dbReference type="InterPro" id="IPR024949">
    <property type="entry name" value="Bet_v_I_allergen"/>
</dbReference>
<dbReference type="InterPro" id="IPR023393">
    <property type="entry name" value="START-like_dom_sf"/>
</dbReference>
<organism evidence="3 4">
    <name type="scientific">Hevea brasiliensis</name>
    <name type="common">Para rubber tree</name>
    <name type="synonym">Siphonia brasiliensis</name>
    <dbReference type="NCBI Taxonomy" id="3981"/>
    <lineage>
        <taxon>Eukaryota</taxon>
        <taxon>Viridiplantae</taxon>
        <taxon>Streptophyta</taxon>
        <taxon>Embryophyta</taxon>
        <taxon>Tracheophyta</taxon>
        <taxon>Spermatophyta</taxon>
        <taxon>Magnoliopsida</taxon>
        <taxon>eudicotyledons</taxon>
        <taxon>Gunneridae</taxon>
        <taxon>Pentapetalae</taxon>
        <taxon>rosids</taxon>
        <taxon>fabids</taxon>
        <taxon>Malpighiales</taxon>
        <taxon>Euphorbiaceae</taxon>
        <taxon>Crotonoideae</taxon>
        <taxon>Micrandreae</taxon>
        <taxon>Hevea</taxon>
    </lineage>
</organism>
<feature type="domain" description="Bet v I/Major latex protein" evidence="2">
    <location>
        <begin position="1"/>
        <end position="156"/>
    </location>
</feature>
<dbReference type="Proteomes" id="UP001174677">
    <property type="component" value="Chromosome 15"/>
</dbReference>
<dbReference type="InterPro" id="IPR000916">
    <property type="entry name" value="Bet_v_I/MLP"/>
</dbReference>
<sequence length="162" mass="17616">MAVVTFTDEFTSSVPAKKLFTALILDADNLIPKLMPQAFKSIETIQGNGGPGSIKKMTFAEGAGPGLTHVKHRIDALDEEKMTYSYTLIEGDVLMDKIESIAYEIKFEATPDGGCKGISVSKFHPKAGVEIEEEQVQEGKQKAMAVFKVVEAYLIANPQAYA</sequence>
<comment type="similarity">
    <text evidence="1">Belongs to the BetVI family.</text>
</comment>
<dbReference type="SUPFAM" id="SSF55961">
    <property type="entry name" value="Bet v1-like"/>
    <property type="match status" value="1"/>
</dbReference>
<evidence type="ECO:0000259" key="2">
    <source>
        <dbReference type="Pfam" id="PF00407"/>
    </source>
</evidence>
<reference evidence="3 4" key="1">
    <citation type="journal article" date="2023" name="Plant Biotechnol. J.">
        <title>Chromosome-level wild Hevea brasiliensis genome provides new tools for genomic-assisted breeding and valuable loci to elevate rubber yield.</title>
        <authorList>
            <person name="Cheng H."/>
            <person name="Song X."/>
            <person name="Hu Y."/>
            <person name="Wu T."/>
            <person name="Yang Q."/>
            <person name="An Z."/>
            <person name="Feng S."/>
            <person name="Deng Z."/>
            <person name="Wu W."/>
            <person name="Zeng X."/>
            <person name="Tu M."/>
            <person name="Wang X."/>
            <person name="Huang H."/>
        </authorList>
    </citation>
    <scope>NUCLEOTIDE SEQUENCE [LARGE SCALE GENOMIC DNA]</scope>
    <source>
        <strain evidence="3">MT/VB/25A 57/8</strain>
    </source>
</reference>
<evidence type="ECO:0000256" key="1">
    <source>
        <dbReference type="ARBA" id="ARBA00009744"/>
    </source>
</evidence>
<dbReference type="CDD" id="cd07816">
    <property type="entry name" value="Bet_v1-like"/>
    <property type="match status" value="1"/>
</dbReference>
<dbReference type="Gene3D" id="3.30.530.20">
    <property type="match status" value="1"/>
</dbReference>
<dbReference type="EMBL" id="JARPOI010000015">
    <property type="protein sequence ID" value="KAJ9154548.1"/>
    <property type="molecule type" value="Genomic_DNA"/>
</dbReference>
<evidence type="ECO:0000313" key="3">
    <source>
        <dbReference type="EMBL" id="KAJ9154548.1"/>
    </source>
</evidence>